<evidence type="ECO:0000256" key="6">
    <source>
        <dbReference type="ARBA" id="ARBA00023136"/>
    </source>
</evidence>
<evidence type="ECO:0000256" key="5">
    <source>
        <dbReference type="ARBA" id="ARBA00022989"/>
    </source>
</evidence>
<feature type="transmembrane region" description="Helical" evidence="7">
    <location>
        <begin position="84"/>
        <end position="108"/>
    </location>
</feature>
<dbReference type="Pfam" id="PF02417">
    <property type="entry name" value="Chromate_transp"/>
    <property type="match status" value="2"/>
</dbReference>
<evidence type="ECO:0000313" key="9">
    <source>
        <dbReference type="Proteomes" id="UP000245263"/>
    </source>
</evidence>
<keyword evidence="6 7" id="KW-0472">Membrane</keyword>
<accession>A0ABM7ULK9</accession>
<feature type="transmembrane region" description="Helical" evidence="7">
    <location>
        <begin position="120"/>
        <end position="140"/>
    </location>
</feature>
<sequence>MNEVKTIKENFHSYPEILFTFLRLGSTSFGGPIAHIGYFHHEFVLKKKWISDKNFSDLVALCQFLPGPASSQIGMALGYNRAGVIGAILAWIGFTLPSAFLLVGFYYGITSFASSSFQPILHGLKLSAVVIVAHAIRSMGTKFSYDKPRASITVLTCISCLLIPFSFIQIILIFASGMIGSFLFGKENPATVSKEIRQSGNSIRSLFLILFFVLLILLPLVSFYFPHPEIRLFDSFYRVGSLVFGGGHVVLPLLQNEMVSNHWTTNEVFMNGYGAAQAIPGPLFAFAAYLGAASDILSPIWWKSGIALIAIFLPSFLLILGVLPFWESVRSNRNMQNAMSGINSSVVGILLAAFYHPIWTSSVQNVQDFSIVLIGFLLILFWEIPSWAIVLLSVVTSYGFYLAHY</sequence>
<proteinExistence type="inferred from homology"/>
<feature type="transmembrane region" description="Helical" evidence="7">
    <location>
        <begin position="305"/>
        <end position="326"/>
    </location>
</feature>
<dbReference type="Proteomes" id="UP000245263">
    <property type="component" value="Chromosome 1"/>
</dbReference>
<evidence type="ECO:0000256" key="7">
    <source>
        <dbReference type="SAM" id="Phobius"/>
    </source>
</evidence>
<organism evidence="8 9">
    <name type="scientific">Leptospira kobayashii</name>
    <dbReference type="NCBI Taxonomy" id="1917830"/>
    <lineage>
        <taxon>Bacteria</taxon>
        <taxon>Pseudomonadati</taxon>
        <taxon>Spirochaetota</taxon>
        <taxon>Spirochaetia</taxon>
        <taxon>Leptospirales</taxon>
        <taxon>Leptospiraceae</taxon>
        <taxon>Leptospira</taxon>
    </lineage>
</organism>
<evidence type="ECO:0000256" key="4">
    <source>
        <dbReference type="ARBA" id="ARBA00022692"/>
    </source>
</evidence>
<dbReference type="PANTHER" id="PTHR33567:SF3">
    <property type="entry name" value="CHROMATE ION TRANSPORTER (EUROFUNG)"/>
    <property type="match status" value="1"/>
</dbReference>
<keyword evidence="9" id="KW-1185">Reference proteome</keyword>
<evidence type="ECO:0000256" key="3">
    <source>
        <dbReference type="ARBA" id="ARBA00022475"/>
    </source>
</evidence>
<feature type="transmembrane region" description="Helical" evidence="7">
    <location>
        <begin position="236"/>
        <end position="254"/>
    </location>
</feature>
<reference evidence="8 9" key="1">
    <citation type="submission" date="2021-08" db="EMBL/GenBank/DDBJ databases">
        <title>Complete genome sequence of Leptospira kobayashii strain E30.</title>
        <authorList>
            <person name="Nakao R."/>
            <person name="Nakamura S."/>
            <person name="Masuzawa T."/>
            <person name="Koizumi N."/>
        </authorList>
    </citation>
    <scope>NUCLEOTIDE SEQUENCE [LARGE SCALE GENOMIC DNA]</scope>
    <source>
        <strain evidence="8 9">E30</strain>
    </source>
</reference>
<name>A0ABM7ULK9_9LEPT</name>
<evidence type="ECO:0000313" key="8">
    <source>
        <dbReference type="EMBL" id="BDA79868.1"/>
    </source>
</evidence>
<dbReference type="EMBL" id="AP025028">
    <property type="protein sequence ID" value="BDA79868.1"/>
    <property type="molecule type" value="Genomic_DNA"/>
</dbReference>
<dbReference type="InterPro" id="IPR014047">
    <property type="entry name" value="Chr_Tranpt_l_chain"/>
</dbReference>
<dbReference type="PANTHER" id="PTHR33567">
    <property type="entry name" value="CHROMATE ION TRANSPORTER (EUROFUNG)"/>
    <property type="match status" value="1"/>
</dbReference>
<keyword evidence="4 7" id="KW-0812">Transmembrane</keyword>
<keyword evidence="3" id="KW-1003">Cell membrane</keyword>
<feature type="transmembrane region" description="Helical" evidence="7">
    <location>
        <begin position="371"/>
        <end position="401"/>
    </location>
</feature>
<gene>
    <name evidence="8" type="ORF">LPTSP3_g27980</name>
</gene>
<feature type="transmembrane region" description="Helical" evidence="7">
    <location>
        <begin position="152"/>
        <end position="185"/>
    </location>
</feature>
<dbReference type="NCBIfam" id="TIGR00937">
    <property type="entry name" value="2A51"/>
    <property type="match status" value="1"/>
</dbReference>
<dbReference type="RefSeq" id="WP_109020507.1">
    <property type="nucleotide sequence ID" value="NZ_AP025028.1"/>
</dbReference>
<feature type="transmembrane region" description="Helical" evidence="7">
    <location>
        <begin position="274"/>
        <end position="293"/>
    </location>
</feature>
<dbReference type="InterPro" id="IPR003370">
    <property type="entry name" value="Chromate_transpt"/>
</dbReference>
<dbReference type="PIRSF" id="PIRSF004810">
    <property type="entry name" value="ChrA"/>
    <property type="match status" value="1"/>
</dbReference>
<comment type="similarity">
    <text evidence="2">Belongs to the chromate ion transporter (CHR) (TC 2.A.51) family.</text>
</comment>
<evidence type="ECO:0000256" key="2">
    <source>
        <dbReference type="ARBA" id="ARBA00005262"/>
    </source>
</evidence>
<comment type="subcellular location">
    <subcellularLocation>
        <location evidence="1">Cell membrane</location>
        <topology evidence="1">Multi-pass membrane protein</topology>
    </subcellularLocation>
</comment>
<evidence type="ECO:0000256" key="1">
    <source>
        <dbReference type="ARBA" id="ARBA00004651"/>
    </source>
</evidence>
<keyword evidence="5 7" id="KW-1133">Transmembrane helix</keyword>
<feature type="transmembrane region" description="Helical" evidence="7">
    <location>
        <begin position="338"/>
        <end position="359"/>
    </location>
</feature>
<feature type="transmembrane region" description="Helical" evidence="7">
    <location>
        <begin position="205"/>
        <end position="224"/>
    </location>
</feature>
<protein>
    <submittedName>
        <fullName evidence="8">Chromate transporter</fullName>
    </submittedName>
</protein>